<dbReference type="InterPro" id="IPR002559">
    <property type="entry name" value="Transposase_11"/>
</dbReference>
<accession>A0ABS8XTV5</accession>
<dbReference type="PANTHER" id="PTHR35604">
    <property type="entry name" value="TRANSPOSASE INSH FOR INSERTION SEQUENCE ELEMENT IS5A-RELATED"/>
    <property type="match status" value="1"/>
</dbReference>
<protein>
    <submittedName>
        <fullName evidence="2">Transposase</fullName>
    </submittedName>
</protein>
<evidence type="ECO:0000313" key="2">
    <source>
        <dbReference type="EMBL" id="MCE4554643.1"/>
    </source>
</evidence>
<evidence type="ECO:0000259" key="1">
    <source>
        <dbReference type="Pfam" id="PF01609"/>
    </source>
</evidence>
<gene>
    <name evidence="2" type="ORF">LXT13_09350</name>
</gene>
<dbReference type="Proteomes" id="UP001200741">
    <property type="component" value="Unassembled WGS sequence"/>
</dbReference>
<dbReference type="EMBL" id="JAJTWU010000003">
    <property type="protein sequence ID" value="MCE4554643.1"/>
    <property type="molecule type" value="Genomic_DNA"/>
</dbReference>
<dbReference type="PANTHER" id="PTHR35604:SF2">
    <property type="entry name" value="TRANSPOSASE INSH FOR INSERTION SEQUENCE ELEMENT IS5A-RELATED"/>
    <property type="match status" value="1"/>
</dbReference>
<reference evidence="2 3" key="1">
    <citation type="submission" date="2021-12" db="EMBL/GenBank/DDBJ databases">
        <title>Genome seq of P8.</title>
        <authorList>
            <person name="Seo T."/>
        </authorList>
    </citation>
    <scope>NUCLEOTIDE SEQUENCE [LARGE SCALE GENOMIC DNA]</scope>
    <source>
        <strain evidence="2 3">P8</strain>
    </source>
</reference>
<sequence length="198" mass="21810">METAARPNQHVEVDDEGQADVVDSADEEARWVKKSNDAFFGYRGYSAVDIEGGYVEHVEVHPANQSEVNKLPGIVDALIEQGIQPEGVLADKGYASAANREYLQAKGIGDLIQFNGSRGHPVHPLQTQMNRSIATLRYKVEQGFGTMKRRFHLSRARYFGAAKTQAQMAWAALGVNLLKAVRKLQSGRLQPYAGSRPS</sequence>
<proteinExistence type="predicted"/>
<feature type="domain" description="Transposase IS4-like" evidence="1">
    <location>
        <begin position="24"/>
        <end position="177"/>
    </location>
</feature>
<dbReference type="Pfam" id="PF01609">
    <property type="entry name" value="DDE_Tnp_1"/>
    <property type="match status" value="1"/>
</dbReference>
<keyword evidence="3" id="KW-1185">Reference proteome</keyword>
<name>A0ABS8XTV5_9BURK</name>
<organism evidence="2 3">
    <name type="scientific">Pelomonas cellulosilytica</name>
    <dbReference type="NCBI Taxonomy" id="2906762"/>
    <lineage>
        <taxon>Bacteria</taxon>
        <taxon>Pseudomonadati</taxon>
        <taxon>Pseudomonadota</taxon>
        <taxon>Betaproteobacteria</taxon>
        <taxon>Burkholderiales</taxon>
        <taxon>Sphaerotilaceae</taxon>
        <taxon>Roseateles</taxon>
    </lineage>
</organism>
<comment type="caution">
    <text evidence="2">The sequence shown here is derived from an EMBL/GenBank/DDBJ whole genome shotgun (WGS) entry which is preliminary data.</text>
</comment>
<evidence type="ECO:0000313" key="3">
    <source>
        <dbReference type="Proteomes" id="UP001200741"/>
    </source>
</evidence>